<accession>A0ABQ3IWW9</accession>
<reference evidence="4" key="1">
    <citation type="journal article" date="2019" name="Int. J. Syst. Evol. Microbiol.">
        <title>The Global Catalogue of Microorganisms (GCM) 10K type strain sequencing project: providing services to taxonomists for standard genome sequencing and annotation.</title>
        <authorList>
            <consortium name="The Broad Institute Genomics Platform"/>
            <consortium name="The Broad Institute Genome Sequencing Center for Infectious Disease"/>
            <person name="Wu L."/>
            <person name="Ma J."/>
        </authorList>
    </citation>
    <scope>NUCLEOTIDE SEQUENCE [LARGE SCALE GENOMIC DNA]</scope>
    <source>
        <strain evidence="4">CGMCC 1.15922</strain>
    </source>
</reference>
<proteinExistence type="predicted"/>
<dbReference type="Pfam" id="PF00589">
    <property type="entry name" value="Phage_integrase"/>
    <property type="match status" value="1"/>
</dbReference>
<dbReference type="Proteomes" id="UP000626370">
    <property type="component" value="Unassembled WGS sequence"/>
</dbReference>
<evidence type="ECO:0000313" key="3">
    <source>
        <dbReference type="EMBL" id="GHE92328.1"/>
    </source>
</evidence>
<evidence type="ECO:0000256" key="1">
    <source>
        <dbReference type="ARBA" id="ARBA00023172"/>
    </source>
</evidence>
<name>A0ABQ3IWW9_9GAMM</name>
<dbReference type="EMBL" id="BNAH01000008">
    <property type="protein sequence ID" value="GHE92328.1"/>
    <property type="molecule type" value="Genomic_DNA"/>
</dbReference>
<dbReference type="InterPro" id="IPR011010">
    <property type="entry name" value="DNA_brk_join_enz"/>
</dbReference>
<comment type="caution">
    <text evidence="3">The sequence shown here is derived from an EMBL/GenBank/DDBJ whole genome shotgun (WGS) entry which is preliminary data.</text>
</comment>
<keyword evidence="1" id="KW-0233">DNA recombination</keyword>
<evidence type="ECO:0000313" key="4">
    <source>
        <dbReference type="Proteomes" id="UP000626370"/>
    </source>
</evidence>
<evidence type="ECO:0000259" key="2">
    <source>
        <dbReference type="PROSITE" id="PS51898"/>
    </source>
</evidence>
<dbReference type="PROSITE" id="PS51898">
    <property type="entry name" value="TYR_RECOMBINASE"/>
    <property type="match status" value="1"/>
</dbReference>
<protein>
    <recommendedName>
        <fullName evidence="2">Tyr recombinase domain-containing protein</fullName>
    </recommendedName>
</protein>
<dbReference type="SUPFAM" id="SSF56349">
    <property type="entry name" value="DNA breaking-rejoining enzymes"/>
    <property type="match status" value="1"/>
</dbReference>
<dbReference type="CDD" id="cd00397">
    <property type="entry name" value="DNA_BRE_C"/>
    <property type="match status" value="1"/>
</dbReference>
<dbReference type="Gene3D" id="1.10.443.10">
    <property type="entry name" value="Intergrase catalytic core"/>
    <property type="match status" value="1"/>
</dbReference>
<gene>
    <name evidence="3" type="ORF">GCM10011501_22340</name>
</gene>
<sequence>MVTKQIKKLKAYIDEIKASPVKVWEIPLGNKVKKDKYYAMASHVYLSDKLGISKAALQGATSAAHSYVPLMNELNEILISEGILIEGTISSALELRRTVMIWWKSLSDEEKFDLETHGNSISFNKYIKNWRGGKDYEIINELAEQLNNELIVLGALRGDYIPVKEREQLRDKEFIPKQKATAQRWRDLELISLESVEDLLAPDSSDEPFVQIKQLAAHIRASYSAKSSKNNFRDAYNHLCKFLLKNNIATTSFLKDILNEYLLVRFNQDYIIPLMDNEEMSPATAPSIISAVRIILKRAKSLKGLGFHGFIDVEMAVKGRVTESYKPYIKQERDDINNAIHESIEETIELLSPYTKVGSGIYPLDNRGHLLLGLATIENARFLFENNLNCSPVYYHTAKTNEEKGFLKIVGKLDVGLHEIYKSWGVLSVVDANVIAPFVFRLAQITGMNAEPIFDLNVDDLVLSHEITGKPCLRYWKERSTGEKELHLDLFEAKLQWLSKKQSVEVQKIFEGVVNLTANIRKDAHNSIKGRLFIFKSSGQKTYGEIKSFSELKNTTSIYSNFVSRHSLQNAAGKPLKFSISRFRPTFVSEMLEAGVSIREIQLMLGHSNIETTMNYLDKLDFNRIARAKLNEALTRIHKRTIVPANDNSQSSDFLENPDRIIFSTPLGGCANIFSPPDFIRSMSSYNQGQACSQYNKCLSCENVMITVDKLPMLFAMQRDYELLMQRNRIMDTPYGYVIEENLALLDEMLNPKKSDFSIGDLEHAKRLSVFEETAIVDGVTA</sequence>
<organism evidence="3 4">
    <name type="scientific">Thalassotalea profundi</name>
    <dbReference type="NCBI Taxonomy" id="2036687"/>
    <lineage>
        <taxon>Bacteria</taxon>
        <taxon>Pseudomonadati</taxon>
        <taxon>Pseudomonadota</taxon>
        <taxon>Gammaproteobacteria</taxon>
        <taxon>Alteromonadales</taxon>
        <taxon>Colwelliaceae</taxon>
        <taxon>Thalassotalea</taxon>
    </lineage>
</organism>
<feature type="domain" description="Tyr recombinase" evidence="2">
    <location>
        <begin position="408"/>
        <end position="630"/>
    </location>
</feature>
<dbReference type="RefSeq" id="WP_189378353.1">
    <property type="nucleotide sequence ID" value="NZ_BNAH01000008.1"/>
</dbReference>
<dbReference type="InterPro" id="IPR002104">
    <property type="entry name" value="Integrase_catalytic"/>
</dbReference>
<dbReference type="InterPro" id="IPR013762">
    <property type="entry name" value="Integrase-like_cat_sf"/>
</dbReference>
<keyword evidence="4" id="KW-1185">Reference proteome</keyword>